<dbReference type="AlphaFoldDB" id="A0A1H6VSI5"/>
<dbReference type="NCBIfam" id="TIGR01988">
    <property type="entry name" value="Ubi-OHases"/>
    <property type="match status" value="1"/>
</dbReference>
<dbReference type="InterPro" id="IPR010971">
    <property type="entry name" value="UbiH/COQ6"/>
</dbReference>
<keyword evidence="7" id="KW-0503">Monooxygenase</keyword>
<dbReference type="GO" id="GO:0016705">
    <property type="term" value="F:oxidoreductase activity, acting on paired donors, with incorporation or reduction of molecular oxygen"/>
    <property type="evidence" value="ECO:0007669"/>
    <property type="project" value="InterPro"/>
</dbReference>
<name>A0A1H6VSI5_9BURK</name>
<keyword evidence="5" id="KW-0274">FAD</keyword>
<comment type="cofactor">
    <cofactor evidence="1">
        <name>FAD</name>
        <dbReference type="ChEBI" id="CHEBI:57692"/>
    </cofactor>
</comment>
<keyword evidence="6" id="KW-0560">Oxidoreductase</keyword>
<evidence type="ECO:0000259" key="8">
    <source>
        <dbReference type="Pfam" id="PF01494"/>
    </source>
</evidence>
<evidence type="ECO:0000256" key="2">
    <source>
        <dbReference type="ARBA" id="ARBA00004749"/>
    </source>
</evidence>
<dbReference type="InterPro" id="IPR002938">
    <property type="entry name" value="FAD-bd"/>
</dbReference>
<keyword evidence="4" id="KW-0285">Flavoprotein</keyword>
<evidence type="ECO:0000256" key="4">
    <source>
        <dbReference type="ARBA" id="ARBA00022630"/>
    </source>
</evidence>
<comment type="similarity">
    <text evidence="3">Belongs to the UbiH/COQ6 family.</text>
</comment>
<evidence type="ECO:0000313" key="9">
    <source>
        <dbReference type="EMBL" id="SEJ02985.1"/>
    </source>
</evidence>
<dbReference type="InterPro" id="IPR036188">
    <property type="entry name" value="FAD/NAD-bd_sf"/>
</dbReference>
<dbReference type="Proteomes" id="UP000198866">
    <property type="component" value="Unassembled WGS sequence"/>
</dbReference>
<keyword evidence="9" id="KW-0830">Ubiquinone</keyword>
<evidence type="ECO:0000256" key="7">
    <source>
        <dbReference type="ARBA" id="ARBA00023033"/>
    </source>
</evidence>
<dbReference type="GO" id="GO:0006744">
    <property type="term" value="P:ubiquinone biosynthetic process"/>
    <property type="evidence" value="ECO:0007669"/>
    <property type="project" value="UniProtKB-UniPathway"/>
</dbReference>
<feature type="domain" description="FAD-binding" evidence="8">
    <location>
        <begin position="4"/>
        <end position="344"/>
    </location>
</feature>
<evidence type="ECO:0000313" key="10">
    <source>
        <dbReference type="Proteomes" id="UP000198866"/>
    </source>
</evidence>
<dbReference type="Gene3D" id="3.50.50.60">
    <property type="entry name" value="FAD/NAD(P)-binding domain"/>
    <property type="match status" value="2"/>
</dbReference>
<dbReference type="GO" id="GO:0071949">
    <property type="term" value="F:FAD binding"/>
    <property type="evidence" value="ECO:0007669"/>
    <property type="project" value="InterPro"/>
</dbReference>
<dbReference type="UniPathway" id="UPA00232"/>
<organism evidence="9 10">
    <name type="scientific">Paraburkholderia diazotrophica</name>
    <dbReference type="NCBI Taxonomy" id="667676"/>
    <lineage>
        <taxon>Bacteria</taxon>
        <taxon>Pseudomonadati</taxon>
        <taxon>Pseudomonadota</taxon>
        <taxon>Betaproteobacteria</taxon>
        <taxon>Burkholderiales</taxon>
        <taxon>Burkholderiaceae</taxon>
        <taxon>Paraburkholderia</taxon>
    </lineage>
</organism>
<proteinExistence type="inferred from homology"/>
<evidence type="ECO:0000256" key="3">
    <source>
        <dbReference type="ARBA" id="ARBA00005349"/>
    </source>
</evidence>
<dbReference type="PANTHER" id="PTHR43876">
    <property type="entry name" value="UBIQUINONE BIOSYNTHESIS MONOOXYGENASE COQ6, MITOCHONDRIAL"/>
    <property type="match status" value="1"/>
</dbReference>
<dbReference type="InterPro" id="IPR051205">
    <property type="entry name" value="UbiH/COQ6_monooxygenase"/>
</dbReference>
<evidence type="ECO:0000256" key="6">
    <source>
        <dbReference type="ARBA" id="ARBA00023002"/>
    </source>
</evidence>
<dbReference type="OrthoDB" id="9769565at2"/>
<dbReference type="PRINTS" id="PR00420">
    <property type="entry name" value="RNGMNOXGNASE"/>
</dbReference>
<dbReference type="SUPFAM" id="SSF51905">
    <property type="entry name" value="FAD/NAD(P)-binding domain"/>
    <property type="match status" value="1"/>
</dbReference>
<comment type="pathway">
    <text evidence="2">Cofactor biosynthesis; ubiquinone biosynthesis.</text>
</comment>
<dbReference type="NCBIfam" id="NF006593">
    <property type="entry name" value="PRK09126.1"/>
    <property type="match status" value="1"/>
</dbReference>
<dbReference type="Pfam" id="PF01494">
    <property type="entry name" value="FAD_binding_3"/>
    <property type="match status" value="1"/>
</dbReference>
<gene>
    <name evidence="9" type="ORF">SAMN05192539_10069</name>
</gene>
<dbReference type="PANTHER" id="PTHR43876:SF25">
    <property type="entry name" value="MONOOXYGENASE NMA2164"/>
    <property type="match status" value="1"/>
</dbReference>
<sequence>MANDIVIVGAGPVGLCVARSLSGLGLRVTLIEQQPLNEISDPKFDGREIALTQKSVRFMQQLGLWNLIDADARSPLRRAKVFNGSSLSALEIGHELAGHSELGWLVSNQLIRKAAYDAVHRSIAENHDLTLLTSGKVSSVKSDNVSASVTLESGKTLSASLIIAADSRFSATRKMMGISADMRDFGKSMLVCRMTHEQPHQYTAWEWFGYEQTLALLPMNPDQSTNAHRSSVVLTLPACEANELASLDPNEFGANLEQRFARRLGAMKLVSTRHLYPLVSVYPARFVGKRFAAVGDAAVGMHPVTAHGFNFGLASVETLCKEIVAAHRNGFDVGAESVLSRYENCHRRATRPLYLATRLVTDIYTNSSVPAKLARNIMLRAASFATPFRRAIAASLTG</sequence>
<evidence type="ECO:0000256" key="1">
    <source>
        <dbReference type="ARBA" id="ARBA00001974"/>
    </source>
</evidence>
<dbReference type="STRING" id="667676.SAMN05192539_10069"/>
<protein>
    <submittedName>
        <fullName evidence="9">Ubiquinone biosynthesis hydroxylase, UbiH/UbiF/VisC/COQ6 family</fullName>
    </submittedName>
</protein>
<dbReference type="EMBL" id="FNYE01000006">
    <property type="protein sequence ID" value="SEJ02985.1"/>
    <property type="molecule type" value="Genomic_DNA"/>
</dbReference>
<keyword evidence="10" id="KW-1185">Reference proteome</keyword>
<dbReference type="GO" id="GO:0004497">
    <property type="term" value="F:monooxygenase activity"/>
    <property type="evidence" value="ECO:0007669"/>
    <property type="project" value="UniProtKB-KW"/>
</dbReference>
<evidence type="ECO:0000256" key="5">
    <source>
        <dbReference type="ARBA" id="ARBA00022827"/>
    </source>
</evidence>
<accession>A0A1H6VSI5</accession>
<reference evidence="10" key="1">
    <citation type="submission" date="2016-10" db="EMBL/GenBank/DDBJ databases">
        <authorList>
            <person name="Varghese N."/>
            <person name="Submissions S."/>
        </authorList>
    </citation>
    <scope>NUCLEOTIDE SEQUENCE [LARGE SCALE GENOMIC DNA]</scope>
    <source>
        <strain evidence="10">LMG 26031</strain>
    </source>
</reference>